<keyword evidence="1" id="KW-0175">Coiled coil</keyword>
<feature type="coiled-coil region" evidence="1">
    <location>
        <begin position="300"/>
        <end position="327"/>
    </location>
</feature>
<dbReference type="OrthoDB" id="8574696at2"/>
<dbReference type="STRING" id="796620.VIBC2010_08718"/>
<protein>
    <submittedName>
        <fullName evidence="3">Uncharacterized protein</fullName>
    </submittedName>
</protein>
<keyword evidence="4" id="KW-1185">Reference proteome</keyword>
<evidence type="ECO:0000256" key="2">
    <source>
        <dbReference type="SAM" id="Phobius"/>
    </source>
</evidence>
<reference evidence="3 4" key="1">
    <citation type="journal article" date="2012" name="Int. J. Syst. Evol. Microbiol.">
        <title>Vibrio caribbeanicus sp. nov., isolated from the marine sponge Scleritoderma cyanea.</title>
        <authorList>
            <person name="Hoffmann M."/>
            <person name="Monday S.R."/>
            <person name="Allard M.W."/>
            <person name="Strain E.A."/>
            <person name="Whittaker P."/>
            <person name="Naum M."/>
            <person name="McCarthy P.J."/>
            <person name="Lopez J.V."/>
            <person name="Fischer M."/>
            <person name="Brown E.W."/>
        </authorList>
    </citation>
    <scope>NUCLEOTIDE SEQUENCE [LARGE SCALE GENOMIC DNA]</scope>
    <source>
        <strain evidence="3 4">ATCC BAA-2122</strain>
    </source>
</reference>
<accession>E3BEK0</accession>
<gene>
    <name evidence="3" type="ORF">VIBC2010_08718</name>
</gene>
<evidence type="ECO:0000256" key="1">
    <source>
        <dbReference type="SAM" id="Coils"/>
    </source>
</evidence>
<evidence type="ECO:0000313" key="3">
    <source>
        <dbReference type="EMBL" id="EFP98617.1"/>
    </source>
</evidence>
<keyword evidence="2" id="KW-1133">Transmembrane helix</keyword>
<dbReference type="AlphaFoldDB" id="E3BEK0"/>
<feature type="transmembrane region" description="Helical" evidence="2">
    <location>
        <begin position="85"/>
        <end position="103"/>
    </location>
</feature>
<proteinExistence type="predicted"/>
<dbReference type="RefSeq" id="WP_009599291.1">
    <property type="nucleotide sequence ID" value="NZ_AEIU01000002.1"/>
</dbReference>
<keyword evidence="2" id="KW-0812">Transmembrane</keyword>
<dbReference type="Proteomes" id="UP000002943">
    <property type="component" value="Unassembled WGS sequence"/>
</dbReference>
<dbReference type="eggNOG" id="ENOG5031PQF">
    <property type="taxonomic scope" value="Bacteria"/>
</dbReference>
<comment type="caution">
    <text evidence="3">The sequence shown here is derived from an EMBL/GenBank/DDBJ whole genome shotgun (WGS) entry which is preliminary data.</text>
</comment>
<name>E3BEK0_9VIBR</name>
<sequence>MNNSLSINCQGAINIAPTTNERTNSSIAESLQFNPHQITLPNEDSIAPHKTITDGLDEIHQHNETAKKANIDIAKKDFIAQISKVVLAGVGLGLAIAGTVLTAGAGAPLIAATGVAFTLAVADAGTGFAHWRDLKAGGEGFTMKGDSVAGFVNWAASKCTYTEQYAKTMGTVTSAVSRAGLLVGTIYASPAEVAGVAGKAITVVEQALHVAHKAHSLTELPSKTAEIGLEKHNEKLKSAEKDLKQRLLDRAENQQDVIGGAKNLVGELRSKVHTGGKIIHGMSENIAELEDRVKVKNSLVASKDQQIDKLKAELESAENILTDVRLKLFEIIAKSSGVTIPESRGRSHSISF</sequence>
<dbReference type="EMBL" id="AEIU01000002">
    <property type="protein sequence ID" value="EFP98617.1"/>
    <property type="molecule type" value="Genomic_DNA"/>
</dbReference>
<feature type="coiled-coil region" evidence="1">
    <location>
        <begin position="222"/>
        <end position="249"/>
    </location>
</feature>
<keyword evidence="2" id="KW-0472">Membrane</keyword>
<evidence type="ECO:0000313" key="4">
    <source>
        <dbReference type="Proteomes" id="UP000002943"/>
    </source>
</evidence>
<organism evidence="3 4">
    <name type="scientific">Vibrio caribbeanicus ATCC BAA-2122</name>
    <dbReference type="NCBI Taxonomy" id="796620"/>
    <lineage>
        <taxon>Bacteria</taxon>
        <taxon>Pseudomonadati</taxon>
        <taxon>Pseudomonadota</taxon>
        <taxon>Gammaproteobacteria</taxon>
        <taxon>Vibrionales</taxon>
        <taxon>Vibrionaceae</taxon>
        <taxon>Vibrio</taxon>
    </lineage>
</organism>